<keyword evidence="2" id="KW-1185">Reference proteome</keyword>
<proteinExistence type="predicted"/>
<dbReference type="AlphaFoldDB" id="A0A7W7YYK7"/>
<reference evidence="1 2" key="1">
    <citation type="submission" date="2020-08" db="EMBL/GenBank/DDBJ databases">
        <title>Genomic Encyclopedia of Type Strains, Phase IV (KMG-IV): sequencing the most valuable type-strain genomes for metagenomic binning, comparative biology and taxonomic classification.</title>
        <authorList>
            <person name="Goeker M."/>
        </authorList>
    </citation>
    <scope>NUCLEOTIDE SEQUENCE [LARGE SCALE GENOMIC DNA]</scope>
    <source>
        <strain evidence="1 2">DSM 21319</strain>
    </source>
</reference>
<name>A0A7W7YYK7_9HYPH</name>
<organism evidence="1 2">
    <name type="scientific">Shinella fusca</name>
    <dbReference type="NCBI Taxonomy" id="544480"/>
    <lineage>
        <taxon>Bacteria</taxon>
        <taxon>Pseudomonadati</taxon>
        <taxon>Pseudomonadota</taxon>
        <taxon>Alphaproteobacteria</taxon>
        <taxon>Hyphomicrobiales</taxon>
        <taxon>Rhizobiaceae</taxon>
        <taxon>Shinella</taxon>
    </lineage>
</organism>
<dbReference type="RefSeq" id="WP_184145872.1">
    <property type="nucleotide sequence ID" value="NZ_JACHIK010000018.1"/>
</dbReference>
<dbReference type="EMBL" id="JACHIK010000018">
    <property type="protein sequence ID" value="MBB5044517.1"/>
    <property type="molecule type" value="Genomic_DNA"/>
</dbReference>
<dbReference type="InterPro" id="IPR011739">
    <property type="entry name" value="GTA_rcc01693"/>
</dbReference>
<gene>
    <name evidence="1" type="ORF">HNQ66_003944</name>
</gene>
<dbReference type="InterPro" id="IPR019056">
    <property type="entry name" value="Phage_TAC_6"/>
</dbReference>
<protein>
    <submittedName>
        <fullName evidence="1">Putative phage protein (TIGR02216 family)</fullName>
    </submittedName>
</protein>
<evidence type="ECO:0000313" key="2">
    <source>
        <dbReference type="Proteomes" id="UP000535406"/>
    </source>
</evidence>
<dbReference type="Pfam" id="PF09550">
    <property type="entry name" value="Phage_TAC_6"/>
    <property type="match status" value="1"/>
</dbReference>
<dbReference type="Proteomes" id="UP000535406">
    <property type="component" value="Unassembled WGS sequence"/>
</dbReference>
<evidence type="ECO:0000313" key="1">
    <source>
        <dbReference type="EMBL" id="MBB5044517.1"/>
    </source>
</evidence>
<comment type="caution">
    <text evidence="1">The sequence shown here is derived from an EMBL/GenBank/DDBJ whole genome shotgun (WGS) entry which is preliminary data.</text>
</comment>
<accession>A0A7W7YYK7</accession>
<dbReference type="NCBIfam" id="TIGR02216">
    <property type="entry name" value="phage_TIGR02216"/>
    <property type="match status" value="1"/>
</dbReference>
<sequence>MSAASGTPDEAPAFPWEAALHAGLCRMRLSAKDFWAMTPRELGFALGLLRPSPAVPGRAALAALMLAFPDGTE</sequence>